<dbReference type="InterPro" id="IPR013912">
    <property type="entry name" value="Adenylate_cyclase-assoc_CAP_C"/>
</dbReference>
<feature type="compositionally biased region" description="Low complexity" evidence="5">
    <location>
        <begin position="34"/>
        <end position="46"/>
    </location>
</feature>
<dbReference type="InterPro" id="IPR001837">
    <property type="entry name" value="Adenylate_cyclase-assoc_CAP"/>
</dbReference>
<comment type="caution">
    <text evidence="7">The sequence shown here is derived from an EMBL/GenBank/DDBJ whole genome shotgun (WGS) entry which is preliminary data.</text>
</comment>
<gene>
    <name evidence="7" type="ORF">QBC35DRAFT_479918</name>
</gene>
<dbReference type="GO" id="GO:0007015">
    <property type="term" value="P:actin filament organization"/>
    <property type="evidence" value="ECO:0007669"/>
    <property type="project" value="TreeGrafter"/>
</dbReference>
<dbReference type="GO" id="GO:0019933">
    <property type="term" value="P:cAMP-mediated signaling"/>
    <property type="evidence" value="ECO:0007669"/>
    <property type="project" value="TreeGrafter"/>
</dbReference>
<dbReference type="FunFam" id="2.160.20.70:FF:000008">
    <property type="entry name" value="Adenylyl cyclase-associated protein"/>
    <property type="match status" value="1"/>
</dbReference>
<dbReference type="InterPro" id="IPR006599">
    <property type="entry name" value="CARP_motif"/>
</dbReference>
<dbReference type="InterPro" id="IPR013992">
    <property type="entry name" value="Adenylate_cyclase-assoc_CAP_N"/>
</dbReference>
<reference evidence="7" key="1">
    <citation type="journal article" date="2023" name="Mol. Phylogenet. Evol.">
        <title>Genome-scale phylogeny and comparative genomics of the fungal order Sordariales.</title>
        <authorList>
            <person name="Hensen N."/>
            <person name="Bonometti L."/>
            <person name="Westerberg I."/>
            <person name="Brannstrom I.O."/>
            <person name="Guillou S."/>
            <person name="Cros-Aarteil S."/>
            <person name="Calhoun S."/>
            <person name="Haridas S."/>
            <person name="Kuo A."/>
            <person name="Mondo S."/>
            <person name="Pangilinan J."/>
            <person name="Riley R."/>
            <person name="LaButti K."/>
            <person name="Andreopoulos B."/>
            <person name="Lipzen A."/>
            <person name="Chen C."/>
            <person name="Yan M."/>
            <person name="Daum C."/>
            <person name="Ng V."/>
            <person name="Clum A."/>
            <person name="Steindorff A."/>
            <person name="Ohm R.A."/>
            <person name="Martin F."/>
            <person name="Silar P."/>
            <person name="Natvig D.O."/>
            <person name="Lalanne C."/>
            <person name="Gautier V."/>
            <person name="Ament-Velasquez S.L."/>
            <person name="Kruys A."/>
            <person name="Hutchinson M.I."/>
            <person name="Powell A.J."/>
            <person name="Barry K."/>
            <person name="Miller A.N."/>
            <person name="Grigoriev I.V."/>
            <person name="Debuchy R."/>
            <person name="Gladieux P."/>
            <person name="Hiltunen Thoren M."/>
            <person name="Johannesson H."/>
        </authorList>
    </citation>
    <scope>NUCLEOTIDE SEQUENCE</scope>
    <source>
        <strain evidence="7">PSN309</strain>
    </source>
</reference>
<dbReference type="InterPro" id="IPR036222">
    <property type="entry name" value="CAP_N_sf"/>
</dbReference>
<sequence length="547" mass="58455">MSNPNSMHNFLTLIKRLEAATSRLEDIAQSAIDSPPQSSFTPSVTSTPPPPSKSAPPPAPPSAPPAAPVVIAPIPTPAPPPPAAAKVDLPETVEEYDAFIGSSLDKWLKLSSKLGGVVAEQANLVLKGHQEIRDLLLISTQAKKPDDSALQTLIQPLVTILTQAEQFPEKHGRDPLRENLSAVSNAIWFFTWFNLPGKPWKQIEEMAGAAQYYGNRIIKANKAEGGNPTQIEWTQALYNTYRDYAEYVKTYFPDGIRWNANGGNALEVAKNLPGGLTTAKSPAAPAAPGPSSAGGPPPPPPPGPPPVLRINEVQPAANAAGGLGAVFSELNQGENVTKGLKKVDKSQMTHKNPSLRASSTVPDTGSSAARGKSPAPGKKPKPESMRVKKPPKKELDGNKWIIENYEEDKIEIEVTMSHSVLITKCTGTTIILKGKGNAVTVDNSTGISLIIDTLVSTVDVIKSPKFAMQVTGTIPTVLLDQVDNAQIYLSKESIATKIFSTKTTGVNVNILEGEDEDFKEVPLPNQICSYYDEAKGEFVNEIVSHAG</sequence>
<dbReference type="FunFam" id="1.25.40.330:FF:000001">
    <property type="entry name" value="Adenylyl cyclase-associated protein"/>
    <property type="match status" value="1"/>
</dbReference>
<dbReference type="PANTHER" id="PTHR10652:SF0">
    <property type="entry name" value="ADENYLYL CYCLASE-ASSOCIATED PROTEIN"/>
    <property type="match status" value="1"/>
</dbReference>
<dbReference type="Gene3D" id="1.25.40.330">
    <property type="entry name" value="Adenylate cyclase-associated CAP, N-terminal domain"/>
    <property type="match status" value="1"/>
</dbReference>
<feature type="region of interest" description="Disordered" evidence="5">
    <location>
        <begin position="276"/>
        <end position="310"/>
    </location>
</feature>
<keyword evidence="8" id="KW-1185">Reference proteome</keyword>
<dbReference type="GO" id="GO:0008179">
    <property type="term" value="F:adenylate cyclase binding"/>
    <property type="evidence" value="ECO:0007669"/>
    <property type="project" value="TreeGrafter"/>
</dbReference>
<evidence type="ECO:0000256" key="3">
    <source>
        <dbReference type="ARBA" id="ARBA00072052"/>
    </source>
</evidence>
<dbReference type="Gene3D" id="2.160.20.70">
    <property type="match status" value="1"/>
</dbReference>
<evidence type="ECO:0000256" key="5">
    <source>
        <dbReference type="SAM" id="MobiDB-lite"/>
    </source>
</evidence>
<name>A0AAN6X5C9_9PEZI</name>
<feature type="region of interest" description="Disordered" evidence="5">
    <location>
        <begin position="26"/>
        <end position="69"/>
    </location>
</feature>
<feature type="compositionally biased region" description="Low complexity" evidence="5">
    <location>
        <begin position="281"/>
        <end position="294"/>
    </location>
</feature>
<evidence type="ECO:0000256" key="2">
    <source>
        <dbReference type="ARBA" id="ARBA00054756"/>
    </source>
</evidence>
<dbReference type="InterPro" id="IPR036223">
    <property type="entry name" value="CAP_C_sf"/>
</dbReference>
<evidence type="ECO:0000259" key="6">
    <source>
        <dbReference type="PROSITE" id="PS51329"/>
    </source>
</evidence>
<evidence type="ECO:0000256" key="1">
    <source>
        <dbReference type="ARBA" id="ARBA00007659"/>
    </source>
</evidence>
<dbReference type="PROSITE" id="PS51329">
    <property type="entry name" value="C_CAP_COFACTOR_C"/>
    <property type="match status" value="1"/>
</dbReference>
<dbReference type="InterPro" id="IPR017901">
    <property type="entry name" value="C-CAP_CF_C-like"/>
</dbReference>
<evidence type="ECO:0000313" key="8">
    <source>
        <dbReference type="Proteomes" id="UP001302126"/>
    </source>
</evidence>
<protein>
    <recommendedName>
        <fullName evidence="3 4">Adenylyl cyclase-associated protein</fullName>
    </recommendedName>
</protein>
<dbReference type="Pfam" id="PF21938">
    <property type="entry name" value="CAP_N"/>
    <property type="match status" value="1"/>
</dbReference>
<accession>A0AAN6X5C9</accession>
<feature type="compositionally biased region" description="Pro residues" evidence="5">
    <location>
        <begin position="295"/>
        <end position="307"/>
    </location>
</feature>
<dbReference type="EMBL" id="MU864350">
    <property type="protein sequence ID" value="KAK4193678.1"/>
    <property type="molecule type" value="Genomic_DNA"/>
</dbReference>
<feature type="region of interest" description="Disordered" evidence="5">
    <location>
        <begin position="342"/>
        <end position="392"/>
    </location>
</feature>
<dbReference type="InterPro" id="IPR053950">
    <property type="entry name" value="CAP_N"/>
</dbReference>
<reference evidence="7" key="2">
    <citation type="submission" date="2023-05" db="EMBL/GenBank/DDBJ databases">
        <authorList>
            <consortium name="Lawrence Berkeley National Laboratory"/>
            <person name="Steindorff A."/>
            <person name="Hensen N."/>
            <person name="Bonometti L."/>
            <person name="Westerberg I."/>
            <person name="Brannstrom I.O."/>
            <person name="Guillou S."/>
            <person name="Cros-Aarteil S."/>
            <person name="Calhoun S."/>
            <person name="Haridas S."/>
            <person name="Kuo A."/>
            <person name="Mondo S."/>
            <person name="Pangilinan J."/>
            <person name="Riley R."/>
            <person name="Labutti K."/>
            <person name="Andreopoulos B."/>
            <person name="Lipzen A."/>
            <person name="Chen C."/>
            <person name="Yanf M."/>
            <person name="Daum C."/>
            <person name="Ng V."/>
            <person name="Clum A."/>
            <person name="Ohm R."/>
            <person name="Martin F."/>
            <person name="Silar P."/>
            <person name="Natvig D."/>
            <person name="Lalanne C."/>
            <person name="Gautier V."/>
            <person name="Ament-Velasquez S.L."/>
            <person name="Kruys A."/>
            <person name="Hutchinson M.I."/>
            <person name="Powell A.J."/>
            <person name="Barry K."/>
            <person name="Miller A.N."/>
            <person name="Grigoriev I.V."/>
            <person name="Debuchy R."/>
            <person name="Gladieux P."/>
            <person name="Thoren M.H."/>
            <person name="Johannesson H."/>
        </authorList>
    </citation>
    <scope>NUCLEOTIDE SEQUENCE</scope>
    <source>
        <strain evidence="7">PSN309</strain>
    </source>
</reference>
<dbReference type="GO" id="GO:0003779">
    <property type="term" value="F:actin binding"/>
    <property type="evidence" value="ECO:0007669"/>
    <property type="project" value="InterPro"/>
</dbReference>
<dbReference type="AlphaFoldDB" id="A0AAN6X5C9"/>
<dbReference type="InterPro" id="IPR018106">
    <property type="entry name" value="CAP_CS_N"/>
</dbReference>
<evidence type="ECO:0000256" key="4">
    <source>
        <dbReference type="RuleBase" id="RU000647"/>
    </source>
</evidence>
<dbReference type="GO" id="GO:0005737">
    <property type="term" value="C:cytoplasm"/>
    <property type="evidence" value="ECO:0007669"/>
    <property type="project" value="TreeGrafter"/>
</dbReference>
<comment type="similarity">
    <text evidence="1 4">Belongs to the CAP family.</text>
</comment>
<feature type="compositionally biased region" description="Basic and acidic residues" evidence="5">
    <location>
        <begin position="380"/>
        <end position="392"/>
    </location>
</feature>
<dbReference type="SUPFAM" id="SSF101278">
    <property type="entry name" value="N-terminal domain of adenylylcyclase associated protein, CAP"/>
    <property type="match status" value="1"/>
</dbReference>
<dbReference type="PROSITE" id="PS01088">
    <property type="entry name" value="CAP_1"/>
    <property type="match status" value="1"/>
</dbReference>
<evidence type="ECO:0000313" key="7">
    <source>
        <dbReference type="EMBL" id="KAK4193678.1"/>
    </source>
</evidence>
<dbReference type="PANTHER" id="PTHR10652">
    <property type="entry name" value="ADENYLYL CYCLASE-ASSOCIATED PROTEIN"/>
    <property type="match status" value="1"/>
</dbReference>
<dbReference type="Pfam" id="PF08603">
    <property type="entry name" value="CAP_C"/>
    <property type="match status" value="1"/>
</dbReference>
<comment type="function">
    <text evidence="2">The N-terminal domain binds to adenylyl cyclase, thereby enabling adenylyl cyclase to be activated by upstream regulatory signals, such as Ras. The C-terminal domain is required for normal cellular morphology and growth control.</text>
</comment>
<dbReference type="Pfam" id="PF01213">
    <property type="entry name" value="CAP_N-CM"/>
    <property type="match status" value="1"/>
</dbReference>
<dbReference type="SUPFAM" id="SSF69340">
    <property type="entry name" value="C-terminal domain of adenylylcyclase associated protein"/>
    <property type="match status" value="1"/>
</dbReference>
<dbReference type="SMART" id="SM00673">
    <property type="entry name" value="CARP"/>
    <property type="match status" value="2"/>
</dbReference>
<proteinExistence type="inferred from homology"/>
<dbReference type="Proteomes" id="UP001302126">
    <property type="component" value="Unassembled WGS sequence"/>
</dbReference>
<organism evidence="7 8">
    <name type="scientific">Podospora australis</name>
    <dbReference type="NCBI Taxonomy" id="1536484"/>
    <lineage>
        <taxon>Eukaryota</taxon>
        <taxon>Fungi</taxon>
        <taxon>Dikarya</taxon>
        <taxon>Ascomycota</taxon>
        <taxon>Pezizomycotina</taxon>
        <taxon>Sordariomycetes</taxon>
        <taxon>Sordariomycetidae</taxon>
        <taxon>Sordariales</taxon>
        <taxon>Podosporaceae</taxon>
        <taxon>Podospora</taxon>
    </lineage>
</organism>
<feature type="domain" description="C-CAP/cofactor C-like" evidence="6">
    <location>
        <begin position="390"/>
        <end position="523"/>
    </location>
</feature>
<feature type="compositionally biased region" description="Polar residues" evidence="5">
    <location>
        <begin position="349"/>
        <end position="367"/>
    </location>
</feature>
<dbReference type="InterPro" id="IPR016098">
    <property type="entry name" value="CAP/MinC_C"/>
</dbReference>
<feature type="compositionally biased region" description="Pro residues" evidence="5">
    <location>
        <begin position="47"/>
        <end position="67"/>
    </location>
</feature>